<evidence type="ECO:0000313" key="3">
    <source>
        <dbReference type="Proteomes" id="UP000287410"/>
    </source>
</evidence>
<dbReference type="RefSeq" id="WP_126788311.1">
    <property type="nucleotide sequence ID" value="NZ_PIPN01000001.1"/>
</dbReference>
<keyword evidence="1" id="KW-0812">Transmembrane</keyword>
<accession>A0ABY0C3W4</accession>
<keyword evidence="1" id="KW-0472">Membrane</keyword>
<dbReference type="Proteomes" id="UP000287410">
    <property type="component" value="Unassembled WGS sequence"/>
</dbReference>
<comment type="caution">
    <text evidence="2">The sequence shown here is derived from an EMBL/GenBank/DDBJ whole genome shotgun (WGS) entry which is preliminary data.</text>
</comment>
<evidence type="ECO:0000313" key="2">
    <source>
        <dbReference type="EMBL" id="RUO32110.1"/>
    </source>
</evidence>
<gene>
    <name evidence="2" type="ORF">CWE12_03720</name>
</gene>
<sequence length="215" mass="24918">MNQRGQAMIELVVAMPVLVMLLFWGMPRLWQALEQRSMAQQLANLALAQAEERNAMALPAMDMAYWNDELDLWLNWRKWMVLYNRNEYPFATATKPFELMARYESSLGMANDNLWDVEIADVGNSLWVRYLRLRDDWSPRQLDDLRRRPALLTGSNLLDNDWQRTLQSGLSMLPLARELRPQQLVPGYVDVDVVPADALCHRNIGAPCTTEPVER</sequence>
<feature type="transmembrane region" description="Helical" evidence="1">
    <location>
        <begin position="7"/>
        <end position="26"/>
    </location>
</feature>
<proteinExistence type="predicted"/>
<evidence type="ECO:0000256" key="1">
    <source>
        <dbReference type="SAM" id="Phobius"/>
    </source>
</evidence>
<dbReference type="EMBL" id="PIPN01000001">
    <property type="protein sequence ID" value="RUO32110.1"/>
    <property type="molecule type" value="Genomic_DNA"/>
</dbReference>
<protein>
    <recommendedName>
        <fullName evidence="4">Pilus assembly protein TadE</fullName>
    </recommendedName>
</protein>
<keyword evidence="3" id="KW-1185">Reference proteome</keyword>
<reference evidence="2 3" key="1">
    <citation type="journal article" date="2018" name="Front. Microbiol.">
        <title>Genome-Based Analysis Reveals the Taxonomy and Diversity of the Family Idiomarinaceae.</title>
        <authorList>
            <person name="Liu Y."/>
            <person name="Lai Q."/>
            <person name="Shao Z."/>
        </authorList>
    </citation>
    <scope>NUCLEOTIDE SEQUENCE [LARGE SCALE GENOMIC DNA]</scope>
    <source>
        <strain evidence="2 3">GBSy1</strain>
    </source>
</reference>
<keyword evidence="1" id="KW-1133">Transmembrane helix</keyword>
<organism evidence="2 3">
    <name type="scientific">Aliidiomarina sedimenti</name>
    <dbReference type="NCBI Taxonomy" id="1933879"/>
    <lineage>
        <taxon>Bacteria</taxon>
        <taxon>Pseudomonadati</taxon>
        <taxon>Pseudomonadota</taxon>
        <taxon>Gammaproteobacteria</taxon>
        <taxon>Alteromonadales</taxon>
        <taxon>Idiomarinaceae</taxon>
        <taxon>Aliidiomarina</taxon>
    </lineage>
</organism>
<evidence type="ECO:0008006" key="4">
    <source>
        <dbReference type="Google" id="ProtNLM"/>
    </source>
</evidence>
<name>A0ABY0C3W4_9GAMM</name>